<name>A0ABZ0NNZ8_CERBT</name>
<dbReference type="EMBL" id="CP134187">
    <property type="protein sequence ID" value="WPB01284.1"/>
    <property type="molecule type" value="Genomic_DNA"/>
</dbReference>
<dbReference type="Proteomes" id="UP001302367">
    <property type="component" value="Chromosome 4"/>
</dbReference>
<proteinExistence type="predicted"/>
<accession>A0ABZ0NNZ8</accession>
<sequence>MGSILSKPRQLCHGQKITPKLDGKAAGAVQAAMPLEEGPTFNFQKLPCELRLEILRMAIGDSPPYINQHGRLHHKLLSEKLLAIRGDVLDVIFHTVPIKVSKLYVDFWHPSMKPDFVKMHDAVHGRYQGHRVQLRPSAERSRSRFLELVERLDQEDPDHCGHGRLLFEIHKLQLNLAFSAKELRALARKFYLGSDGVFIDGKTLSD</sequence>
<evidence type="ECO:0000313" key="1">
    <source>
        <dbReference type="EMBL" id="WPB01284.1"/>
    </source>
</evidence>
<organism evidence="1 2">
    <name type="scientific">Cercospora beticola</name>
    <name type="common">Sugarbeet leaf spot fungus</name>
    <dbReference type="NCBI Taxonomy" id="122368"/>
    <lineage>
        <taxon>Eukaryota</taxon>
        <taxon>Fungi</taxon>
        <taxon>Dikarya</taxon>
        <taxon>Ascomycota</taxon>
        <taxon>Pezizomycotina</taxon>
        <taxon>Dothideomycetes</taxon>
        <taxon>Dothideomycetidae</taxon>
        <taxon>Mycosphaerellales</taxon>
        <taxon>Mycosphaerellaceae</taxon>
        <taxon>Cercospora</taxon>
    </lineage>
</organism>
<protein>
    <recommendedName>
        <fullName evidence="3">HNH nuclease domain-containing protein</fullName>
    </recommendedName>
</protein>
<evidence type="ECO:0008006" key="3">
    <source>
        <dbReference type="Google" id="ProtNLM"/>
    </source>
</evidence>
<reference evidence="1 2" key="1">
    <citation type="submission" date="2023-09" db="EMBL/GenBank/DDBJ databases">
        <title>Complete-Gapless Cercospora beticola genome.</title>
        <authorList>
            <person name="Wyatt N.A."/>
            <person name="Spanner R.E."/>
            <person name="Bolton M.D."/>
        </authorList>
    </citation>
    <scope>NUCLEOTIDE SEQUENCE [LARGE SCALE GENOMIC DNA]</scope>
    <source>
        <strain evidence="1">Cb09-40</strain>
    </source>
</reference>
<keyword evidence="2" id="KW-1185">Reference proteome</keyword>
<dbReference type="GeneID" id="90644196"/>
<evidence type="ECO:0000313" key="2">
    <source>
        <dbReference type="Proteomes" id="UP001302367"/>
    </source>
</evidence>
<gene>
    <name evidence="1" type="ORF">RHO25_005908</name>
</gene>
<dbReference type="RefSeq" id="XP_065458789.1">
    <property type="nucleotide sequence ID" value="XM_065602717.1"/>
</dbReference>